<evidence type="ECO:0000256" key="7">
    <source>
        <dbReference type="HAMAP-Rule" id="MF_00114"/>
    </source>
</evidence>
<evidence type="ECO:0000256" key="3">
    <source>
        <dbReference type="ARBA" id="ARBA00023239"/>
    </source>
</evidence>
<dbReference type="GO" id="GO:0009264">
    <property type="term" value="P:deoxyribonucleotide catabolic process"/>
    <property type="evidence" value="ECO:0007669"/>
    <property type="project" value="UniProtKB-UniRule"/>
</dbReference>
<dbReference type="GO" id="GO:0016052">
    <property type="term" value="P:carbohydrate catabolic process"/>
    <property type="evidence" value="ECO:0007669"/>
    <property type="project" value="TreeGrafter"/>
</dbReference>
<dbReference type="InterPro" id="IPR013785">
    <property type="entry name" value="Aldolase_TIM"/>
</dbReference>
<dbReference type="EC" id="4.1.2.4" evidence="7"/>
<keyword evidence="3 7" id="KW-0456">Lyase</keyword>
<accession>A0A1H9PHV0</accession>
<dbReference type="PANTHER" id="PTHR10889:SF1">
    <property type="entry name" value="DEOXYRIBOSE-PHOSPHATE ALDOLASE"/>
    <property type="match status" value="1"/>
</dbReference>
<dbReference type="PANTHER" id="PTHR10889">
    <property type="entry name" value="DEOXYRIBOSE-PHOSPHATE ALDOLASE"/>
    <property type="match status" value="1"/>
</dbReference>
<dbReference type="Gene3D" id="3.20.20.70">
    <property type="entry name" value="Aldolase class I"/>
    <property type="match status" value="1"/>
</dbReference>
<gene>
    <name evidence="7" type="primary">deoC</name>
    <name evidence="9" type="ORF">SAMN05216446_0971</name>
    <name evidence="8" type="ORF">SAMN05216447_10427</name>
</gene>
<dbReference type="InterPro" id="IPR028581">
    <property type="entry name" value="DeoC_typeI"/>
</dbReference>
<dbReference type="PIRSF" id="PIRSF001357">
    <property type="entry name" value="DeoC"/>
    <property type="match status" value="1"/>
</dbReference>
<dbReference type="GO" id="GO:0005737">
    <property type="term" value="C:cytoplasm"/>
    <property type="evidence" value="ECO:0007669"/>
    <property type="project" value="UniProtKB-SubCell"/>
</dbReference>
<dbReference type="Pfam" id="PF01791">
    <property type="entry name" value="DeoC"/>
    <property type="match status" value="1"/>
</dbReference>
<organism evidence="9 10">
    <name type="scientific">Parafannyhessea umbonata</name>
    <dbReference type="NCBI Taxonomy" id="604330"/>
    <lineage>
        <taxon>Bacteria</taxon>
        <taxon>Bacillati</taxon>
        <taxon>Actinomycetota</taxon>
        <taxon>Coriobacteriia</taxon>
        <taxon>Coriobacteriales</taxon>
        <taxon>Atopobiaceae</taxon>
        <taxon>Parafannyhessea</taxon>
    </lineage>
</organism>
<dbReference type="SUPFAM" id="SSF51569">
    <property type="entry name" value="Aldolase"/>
    <property type="match status" value="1"/>
</dbReference>
<comment type="function">
    <text evidence="6 7">Catalyzes a reversible aldol reaction between acetaldehyde and D-glyceraldehyde 3-phosphate to generate 2-deoxy-D-ribose 5-phosphate.</text>
</comment>
<evidence type="ECO:0000256" key="1">
    <source>
        <dbReference type="ARBA" id="ARBA00010936"/>
    </source>
</evidence>
<dbReference type="InterPro" id="IPR011343">
    <property type="entry name" value="DeoC"/>
</dbReference>
<dbReference type="RefSeq" id="WP_078687546.1">
    <property type="nucleotide sequence ID" value="NZ_FNWT01000004.1"/>
</dbReference>
<dbReference type="Proteomes" id="UP000199128">
    <property type="component" value="Unassembled WGS sequence"/>
</dbReference>
<evidence type="ECO:0000256" key="5">
    <source>
        <dbReference type="ARBA" id="ARBA00048791"/>
    </source>
</evidence>
<sequence length="212" mass="22140">MDLNQYMDHTLLKQNATEDQMRALCDEAREHGFKTVSINGCWTKIAAEVLEGSGVGITTCISFPLGACSTAGKVAEAKQAVADGTTEIDMVLNVGKLLSGDDDYCTRDIKAVVEAAQGRPVKVILECCLLDDDQIVRACKCAEAAGAAFVKTSTGFSTGGATIHDVELMKKTVGGRLKIKAAGGIHTKEEALAMIEAGADRIGASASIAICA</sequence>
<feature type="active site" description="Schiff-base intermediate with acetaldehyde" evidence="7">
    <location>
        <position position="151"/>
    </location>
</feature>
<evidence type="ECO:0000256" key="4">
    <source>
        <dbReference type="ARBA" id="ARBA00023270"/>
    </source>
</evidence>
<keyword evidence="2 7" id="KW-0963">Cytoplasm</keyword>
<evidence type="ECO:0000313" key="11">
    <source>
        <dbReference type="Proteomes" id="UP000199135"/>
    </source>
</evidence>
<comment type="catalytic activity">
    <reaction evidence="5 7">
        <text>2-deoxy-D-ribose 5-phosphate = D-glyceraldehyde 3-phosphate + acetaldehyde</text>
        <dbReference type="Rhea" id="RHEA:12821"/>
        <dbReference type="ChEBI" id="CHEBI:15343"/>
        <dbReference type="ChEBI" id="CHEBI:59776"/>
        <dbReference type="ChEBI" id="CHEBI:62877"/>
        <dbReference type="EC" id="4.1.2.4"/>
    </reaction>
</comment>
<reference evidence="9" key="2">
    <citation type="submission" date="2016-10" db="EMBL/GenBank/DDBJ databases">
        <authorList>
            <person name="de Groot N.N."/>
        </authorList>
    </citation>
    <scope>NUCLEOTIDE SEQUENCE [LARGE SCALE GENOMIC DNA]</scope>
    <source>
        <strain evidence="9">KHGC19</strain>
    </source>
</reference>
<dbReference type="FunFam" id="3.20.20.70:FF:000044">
    <property type="entry name" value="Deoxyribose-phosphate aldolase"/>
    <property type="match status" value="1"/>
</dbReference>
<evidence type="ECO:0000313" key="10">
    <source>
        <dbReference type="Proteomes" id="UP000199128"/>
    </source>
</evidence>
<comment type="similarity">
    <text evidence="1 7">Belongs to the DeoC/FbaB aldolase family. DeoC type 1 subfamily.</text>
</comment>
<dbReference type="Proteomes" id="UP000199135">
    <property type="component" value="Unassembled WGS sequence"/>
</dbReference>
<dbReference type="InterPro" id="IPR002915">
    <property type="entry name" value="DeoC/FbaB/LacD_aldolase"/>
</dbReference>
<evidence type="ECO:0000313" key="8">
    <source>
        <dbReference type="EMBL" id="SEH50698.1"/>
    </source>
</evidence>
<dbReference type="AlphaFoldDB" id="A0A1H9PHV0"/>
<evidence type="ECO:0000313" key="9">
    <source>
        <dbReference type="EMBL" id="SER47791.1"/>
    </source>
</evidence>
<dbReference type="CDD" id="cd00959">
    <property type="entry name" value="DeoC"/>
    <property type="match status" value="1"/>
</dbReference>
<dbReference type="EMBL" id="FNWT01000004">
    <property type="protein sequence ID" value="SEH50698.1"/>
    <property type="molecule type" value="Genomic_DNA"/>
</dbReference>
<comment type="subcellular location">
    <subcellularLocation>
        <location evidence="7">Cytoplasm</location>
    </subcellularLocation>
</comment>
<dbReference type="SMART" id="SM01133">
    <property type="entry name" value="DeoC"/>
    <property type="match status" value="1"/>
</dbReference>
<dbReference type="GO" id="GO:0006018">
    <property type="term" value="P:2-deoxyribose 1-phosphate catabolic process"/>
    <property type="evidence" value="ECO:0007669"/>
    <property type="project" value="UniProtKB-UniRule"/>
</dbReference>
<reference evidence="10 11" key="1">
    <citation type="submission" date="2016-10" db="EMBL/GenBank/DDBJ databases">
        <authorList>
            <person name="Varghese N."/>
            <person name="Submissions S."/>
        </authorList>
    </citation>
    <scope>NUCLEOTIDE SEQUENCE [LARGE SCALE GENOMIC DNA]</scope>
    <source>
        <strain evidence="10">KHGC19</strain>
        <strain evidence="8 11">WCP15</strain>
    </source>
</reference>
<feature type="active site" description="Proton donor/acceptor" evidence="7">
    <location>
        <position position="180"/>
    </location>
</feature>
<dbReference type="EMBL" id="FOGP01000003">
    <property type="protein sequence ID" value="SER47791.1"/>
    <property type="molecule type" value="Genomic_DNA"/>
</dbReference>
<name>A0A1H9PHV0_9ACTN</name>
<comment type="pathway">
    <text evidence="7">Carbohydrate degradation; 2-deoxy-D-ribose 1-phosphate degradation; D-glyceraldehyde 3-phosphate and acetaldehyde from 2-deoxy-alpha-D-ribose 1-phosphate: step 2/2.</text>
</comment>
<dbReference type="NCBIfam" id="TIGR00126">
    <property type="entry name" value="deoC"/>
    <property type="match status" value="1"/>
</dbReference>
<protein>
    <recommendedName>
        <fullName evidence="7">Deoxyribose-phosphate aldolase</fullName>
        <shortName evidence="7">DERA</shortName>
        <ecNumber evidence="7">4.1.2.4</ecNumber>
    </recommendedName>
    <alternativeName>
        <fullName evidence="7">2-deoxy-D-ribose 5-phosphate aldolase</fullName>
    </alternativeName>
    <alternativeName>
        <fullName evidence="7">Phosphodeoxyriboaldolase</fullName>
        <shortName evidence="7">Deoxyriboaldolase</shortName>
    </alternativeName>
</protein>
<feature type="active site" description="Proton donor/acceptor" evidence="7">
    <location>
        <position position="89"/>
    </location>
</feature>
<dbReference type="GO" id="GO:0004139">
    <property type="term" value="F:deoxyribose-phosphate aldolase activity"/>
    <property type="evidence" value="ECO:0007669"/>
    <property type="project" value="UniProtKB-UniRule"/>
</dbReference>
<proteinExistence type="inferred from homology"/>
<keyword evidence="4 7" id="KW-0704">Schiff base</keyword>
<dbReference type="HAMAP" id="MF_00114">
    <property type="entry name" value="DeoC_type1"/>
    <property type="match status" value="1"/>
</dbReference>
<evidence type="ECO:0000256" key="6">
    <source>
        <dbReference type="ARBA" id="ARBA00056337"/>
    </source>
</evidence>
<evidence type="ECO:0000256" key="2">
    <source>
        <dbReference type="ARBA" id="ARBA00022490"/>
    </source>
</evidence>
<dbReference type="UniPathway" id="UPA00002">
    <property type="reaction ID" value="UER00468"/>
</dbReference>
<keyword evidence="11" id="KW-1185">Reference proteome</keyword>